<sequence>MTGLFLLLGCALTFTGMGIFIYDAATMPVAPPPIEIIVILVLIFGGLLTMVGALVSEASR</sequence>
<gene>
    <name evidence="2" type="primary">93</name>
    <name evidence="2" type="ORF">PBI_MRMAGOO_93</name>
</gene>
<dbReference type="Proteomes" id="UP000225965">
    <property type="component" value="Segment"/>
</dbReference>
<accession>A0A1L6BYM1</accession>
<proteinExistence type="predicted"/>
<feature type="transmembrane region" description="Helical" evidence="1">
    <location>
        <begin position="34"/>
        <end position="55"/>
    </location>
</feature>
<keyword evidence="1" id="KW-1133">Transmembrane helix</keyword>
<reference evidence="2 3" key="1">
    <citation type="submission" date="2016-11" db="EMBL/GenBank/DDBJ databases">
        <authorList>
            <person name="Brown T."/>
            <person name="Davidson K."/>
            <person name="Doll Z."/>
            <person name="Jansson R."/>
            <person name="Janyszek T."/>
            <person name="Lwin C."/>
            <person name="Patil S."/>
            <person name="Piper J."/>
            <person name="Rajendiran N."/>
            <person name="Rittenhouse N.L."/>
            <person name="Younker T.P."/>
            <person name="Zhang J."/>
            <person name="Garlena R.A."/>
            <person name="Russell D.A."/>
            <person name="Pope W.H."/>
            <person name="Jacobs-Sera D."/>
            <person name="Hatfull G.F."/>
        </authorList>
    </citation>
    <scope>NUCLEOTIDE SEQUENCE [LARGE SCALE GENOMIC DNA]</scope>
</reference>
<evidence type="ECO:0000313" key="2">
    <source>
        <dbReference type="EMBL" id="APQ42196.1"/>
    </source>
</evidence>
<dbReference type="GeneID" id="63210656"/>
<name>A0A1L6BYM1_9CAUD</name>
<dbReference type="KEGG" id="vg:63210656"/>
<protein>
    <submittedName>
        <fullName evidence="2">Uncharacterized protein</fullName>
    </submittedName>
</protein>
<dbReference type="RefSeq" id="YP_010013999.1">
    <property type="nucleotide sequence ID" value="NC_053515.1"/>
</dbReference>
<evidence type="ECO:0000313" key="3">
    <source>
        <dbReference type="Proteomes" id="UP000225965"/>
    </source>
</evidence>
<keyword evidence="1" id="KW-0472">Membrane</keyword>
<dbReference type="EMBL" id="KY223999">
    <property type="protein sequence ID" value="APQ42196.1"/>
    <property type="molecule type" value="Genomic_DNA"/>
</dbReference>
<evidence type="ECO:0000256" key="1">
    <source>
        <dbReference type="SAM" id="Phobius"/>
    </source>
</evidence>
<keyword evidence="3" id="KW-1185">Reference proteome</keyword>
<keyword evidence="1" id="KW-0812">Transmembrane</keyword>
<organism evidence="2 3">
    <name type="scientific">Mycobacterium phage MrMagoo</name>
    <dbReference type="NCBI Taxonomy" id="1927020"/>
    <lineage>
        <taxon>Viruses</taxon>
        <taxon>Duplodnaviria</taxon>
        <taxon>Heunggongvirae</taxon>
        <taxon>Uroviricota</taxon>
        <taxon>Caudoviricetes</taxon>
        <taxon>Vilmaviridae</taxon>
        <taxon>Mclasvirinae</taxon>
        <taxon>Reyvirus</taxon>
        <taxon>Reyvirus mrmagoo</taxon>
    </lineage>
</organism>